<feature type="region of interest" description="Disordered" evidence="1">
    <location>
        <begin position="37"/>
        <end position="58"/>
    </location>
</feature>
<proteinExistence type="predicted"/>
<keyword evidence="3" id="KW-1185">Reference proteome</keyword>
<feature type="compositionally biased region" description="Basic and acidic residues" evidence="1">
    <location>
        <begin position="162"/>
        <end position="188"/>
    </location>
</feature>
<dbReference type="FunCoup" id="A0A804MJN1">
    <property type="interactions" value="257"/>
</dbReference>
<dbReference type="Proteomes" id="UP000007305">
    <property type="component" value="Chromosome 2"/>
</dbReference>
<feature type="compositionally biased region" description="Low complexity" evidence="1">
    <location>
        <begin position="253"/>
        <end position="262"/>
    </location>
</feature>
<dbReference type="Gramene" id="Zm00001eb091300_T001">
    <property type="protein sequence ID" value="Zm00001eb091300_P001"/>
    <property type="gene ID" value="Zm00001eb091300"/>
</dbReference>
<evidence type="ECO:0000313" key="3">
    <source>
        <dbReference type="Proteomes" id="UP000007305"/>
    </source>
</evidence>
<evidence type="ECO:0000256" key="1">
    <source>
        <dbReference type="SAM" id="MobiDB-lite"/>
    </source>
</evidence>
<dbReference type="EnsemblPlants" id="Zm00001eb091300_T001">
    <property type="protein sequence ID" value="Zm00001eb091300_P001"/>
    <property type="gene ID" value="Zm00001eb091300"/>
</dbReference>
<dbReference type="AlphaFoldDB" id="A0A804MJN1"/>
<organism evidence="2 3">
    <name type="scientific">Zea mays</name>
    <name type="common">Maize</name>
    <dbReference type="NCBI Taxonomy" id="4577"/>
    <lineage>
        <taxon>Eukaryota</taxon>
        <taxon>Viridiplantae</taxon>
        <taxon>Streptophyta</taxon>
        <taxon>Embryophyta</taxon>
        <taxon>Tracheophyta</taxon>
        <taxon>Spermatophyta</taxon>
        <taxon>Magnoliopsida</taxon>
        <taxon>Liliopsida</taxon>
        <taxon>Poales</taxon>
        <taxon>Poaceae</taxon>
        <taxon>PACMAD clade</taxon>
        <taxon>Panicoideae</taxon>
        <taxon>Andropogonodae</taxon>
        <taxon>Andropogoneae</taxon>
        <taxon>Tripsacinae</taxon>
        <taxon>Zea</taxon>
    </lineage>
</organism>
<reference evidence="2" key="3">
    <citation type="submission" date="2021-05" db="UniProtKB">
        <authorList>
            <consortium name="EnsemblPlants"/>
        </authorList>
    </citation>
    <scope>IDENTIFICATION</scope>
    <source>
        <strain evidence="2">cv. B73</strain>
    </source>
</reference>
<sequence>PGCRLPASVLLLSTKGSHSRRSFAAAHNAIATVVARQSTDSTATGRTRTHRAASERESVRRRRLCRAGGRHGEVPVLRAGAHQQGRVDQGGGPAPHRLHQGPRRGLLEVATKSRRAAAVREELPAAVDQLPAPGPQARQLQRGGGRADHQVPRAVRQQVVAHRREAAGQDGQRDKKLLEHAHQAEAARPRHGPADPPPAGRSASRRAAAAALPLPDGATEAGGGGGPFRGRRCHQLAGGQQPQQRRRRGAGAGATAAAAAAPPRHRPEPVHQPRGLPAAGGNRQRHRATDGDDEAGGGNGGGGVPLPQQPRVPGRRRVRLWQRRLAVVPFAVGSGFFTGGALLQRLALISETVT</sequence>
<evidence type="ECO:0000313" key="2">
    <source>
        <dbReference type="EnsemblPlants" id="Zm00001eb091300_P001"/>
    </source>
</evidence>
<feature type="region of interest" description="Disordered" evidence="1">
    <location>
        <begin position="81"/>
        <end position="100"/>
    </location>
</feature>
<dbReference type="InParanoid" id="A0A804MJN1"/>
<feature type="region of interest" description="Disordered" evidence="1">
    <location>
        <begin position="123"/>
        <end position="314"/>
    </location>
</feature>
<reference evidence="3" key="1">
    <citation type="submission" date="2015-12" db="EMBL/GenBank/DDBJ databases">
        <title>Update maize B73 reference genome by single molecule sequencing technologies.</title>
        <authorList>
            <consortium name="Maize Genome Sequencing Project"/>
            <person name="Ware D."/>
        </authorList>
    </citation>
    <scope>NUCLEOTIDE SEQUENCE [LARGE SCALE GENOMIC DNA]</scope>
    <source>
        <strain evidence="3">cv. B73</strain>
    </source>
</reference>
<protein>
    <submittedName>
        <fullName evidence="2">Uncharacterized protein</fullName>
    </submittedName>
</protein>
<feature type="compositionally biased region" description="Low complexity" evidence="1">
    <location>
        <begin position="200"/>
        <end position="218"/>
    </location>
</feature>
<reference evidence="2" key="2">
    <citation type="submission" date="2019-07" db="EMBL/GenBank/DDBJ databases">
        <authorList>
            <person name="Seetharam A."/>
            <person name="Woodhouse M."/>
            <person name="Cannon E."/>
        </authorList>
    </citation>
    <scope>NUCLEOTIDE SEQUENCE [LARGE SCALE GENOMIC DNA]</scope>
    <source>
        <strain evidence="2">cv. B73</strain>
    </source>
</reference>
<name>A0A804MJN1_MAIZE</name>
<accession>A0A804MJN1</accession>